<comment type="function">
    <text evidence="5">Catalyzes the phosphorylation of the 3'-hydroxyl group of dephosphocoenzyme A to form coenzyme A.</text>
</comment>
<dbReference type="PANTHER" id="PTHR10695">
    <property type="entry name" value="DEPHOSPHO-COA KINASE-RELATED"/>
    <property type="match status" value="1"/>
</dbReference>
<dbReference type="GO" id="GO:0005524">
    <property type="term" value="F:ATP binding"/>
    <property type="evidence" value="ECO:0007669"/>
    <property type="project" value="UniProtKB-UniRule"/>
</dbReference>
<comment type="subcellular location">
    <subcellularLocation>
        <location evidence="5">Cytoplasm</location>
    </subcellularLocation>
</comment>
<keyword evidence="3 5" id="KW-0067">ATP-binding</keyword>
<dbReference type="GO" id="GO:0015937">
    <property type="term" value="P:coenzyme A biosynthetic process"/>
    <property type="evidence" value="ECO:0007669"/>
    <property type="project" value="UniProtKB-UniRule"/>
</dbReference>
<dbReference type="CDD" id="cd02022">
    <property type="entry name" value="DPCK"/>
    <property type="match status" value="1"/>
</dbReference>
<protein>
    <recommendedName>
        <fullName evidence="5 6">Dephospho-CoA kinase</fullName>
        <ecNumber evidence="5 6">2.7.1.24</ecNumber>
    </recommendedName>
    <alternativeName>
        <fullName evidence="5">Dephosphocoenzyme A kinase</fullName>
    </alternativeName>
</protein>
<dbReference type="Pfam" id="PF01121">
    <property type="entry name" value="CoaE"/>
    <property type="match status" value="1"/>
</dbReference>
<organism evidence="7 8">
    <name type="scientific">Cytophaga hutchinsonii (strain ATCC 33406 / DSM 1761 / CIP 103989 / NBRC 15051 / NCIMB 9469 / D465)</name>
    <dbReference type="NCBI Taxonomy" id="269798"/>
    <lineage>
        <taxon>Bacteria</taxon>
        <taxon>Pseudomonadati</taxon>
        <taxon>Bacteroidota</taxon>
        <taxon>Cytophagia</taxon>
        <taxon>Cytophagales</taxon>
        <taxon>Cytophagaceae</taxon>
        <taxon>Cytophaga</taxon>
    </lineage>
</organism>
<evidence type="ECO:0000313" key="7">
    <source>
        <dbReference type="EMBL" id="ABG59696.1"/>
    </source>
</evidence>
<dbReference type="EC" id="2.7.1.24" evidence="5 6"/>
<dbReference type="RefSeq" id="WP_011585810.1">
    <property type="nucleotide sequence ID" value="NC_008255.1"/>
</dbReference>
<dbReference type="EMBL" id="CP000383">
    <property type="protein sequence ID" value="ABG59696.1"/>
    <property type="molecule type" value="Genomic_DNA"/>
</dbReference>
<keyword evidence="4 5" id="KW-0173">Coenzyme A biosynthesis</keyword>
<evidence type="ECO:0000256" key="4">
    <source>
        <dbReference type="ARBA" id="ARBA00022993"/>
    </source>
</evidence>
<dbReference type="HAMAP" id="MF_00376">
    <property type="entry name" value="Dephospho_CoA_kinase"/>
    <property type="match status" value="1"/>
</dbReference>
<dbReference type="InterPro" id="IPR027417">
    <property type="entry name" value="P-loop_NTPase"/>
</dbReference>
<comment type="pathway">
    <text evidence="5">Cofactor biosynthesis; coenzyme A biosynthesis; CoA from (R)-pantothenate: step 5/5.</text>
</comment>
<dbReference type="AlphaFoldDB" id="A0A6N4STQ3"/>
<dbReference type="Gene3D" id="3.40.50.300">
    <property type="entry name" value="P-loop containing nucleotide triphosphate hydrolases"/>
    <property type="match status" value="1"/>
</dbReference>
<dbReference type="PROSITE" id="PS51219">
    <property type="entry name" value="DPCK"/>
    <property type="match status" value="1"/>
</dbReference>
<feature type="binding site" evidence="5">
    <location>
        <begin position="11"/>
        <end position="16"/>
    </location>
    <ligand>
        <name>ATP</name>
        <dbReference type="ChEBI" id="CHEBI:30616"/>
    </ligand>
</feature>
<dbReference type="UniPathway" id="UPA00241">
    <property type="reaction ID" value="UER00356"/>
</dbReference>
<evidence type="ECO:0000313" key="8">
    <source>
        <dbReference type="Proteomes" id="UP000001822"/>
    </source>
</evidence>
<evidence type="ECO:0000256" key="2">
    <source>
        <dbReference type="ARBA" id="ARBA00022741"/>
    </source>
</evidence>
<gene>
    <name evidence="5 7" type="primary">coaE</name>
    <name evidence="7" type="ordered locus">CHU_2441</name>
</gene>
<dbReference type="KEGG" id="chu:CHU_2441"/>
<comment type="catalytic activity">
    <reaction evidence="5">
        <text>3'-dephospho-CoA + ATP = ADP + CoA + H(+)</text>
        <dbReference type="Rhea" id="RHEA:18245"/>
        <dbReference type="ChEBI" id="CHEBI:15378"/>
        <dbReference type="ChEBI" id="CHEBI:30616"/>
        <dbReference type="ChEBI" id="CHEBI:57287"/>
        <dbReference type="ChEBI" id="CHEBI:57328"/>
        <dbReference type="ChEBI" id="CHEBI:456216"/>
        <dbReference type="EC" id="2.7.1.24"/>
    </reaction>
</comment>
<evidence type="ECO:0000256" key="5">
    <source>
        <dbReference type="HAMAP-Rule" id="MF_00376"/>
    </source>
</evidence>
<comment type="similarity">
    <text evidence="1 5">Belongs to the CoaE family.</text>
</comment>
<keyword evidence="5 7" id="KW-0418">Kinase</keyword>
<dbReference type="GO" id="GO:0004140">
    <property type="term" value="F:dephospho-CoA kinase activity"/>
    <property type="evidence" value="ECO:0007669"/>
    <property type="project" value="UniProtKB-UniRule"/>
</dbReference>
<keyword evidence="8" id="KW-1185">Reference proteome</keyword>
<evidence type="ECO:0000256" key="6">
    <source>
        <dbReference type="NCBIfam" id="TIGR00152"/>
    </source>
</evidence>
<dbReference type="OrthoDB" id="9812943at2"/>
<dbReference type="SUPFAM" id="SSF52540">
    <property type="entry name" value="P-loop containing nucleoside triphosphate hydrolases"/>
    <property type="match status" value="1"/>
</dbReference>
<evidence type="ECO:0000256" key="3">
    <source>
        <dbReference type="ARBA" id="ARBA00022840"/>
    </source>
</evidence>
<accession>A0A6N4STQ3</accession>
<keyword evidence="5 7" id="KW-0808">Transferase</keyword>
<dbReference type="InterPro" id="IPR001977">
    <property type="entry name" value="Depp_CoAkinase"/>
</dbReference>
<keyword evidence="5" id="KW-0963">Cytoplasm</keyword>
<dbReference type="Proteomes" id="UP000001822">
    <property type="component" value="Chromosome"/>
</dbReference>
<sequence length="198" mass="21958">MYKVGITGGIGTGKSTVCRIFSLLGIPVYDADTRAKWLTENDPGIRAALIKSFGEEVFATGVLNRAFLASVAFKDASSTALLNSITHPPVGEDFKQWVQAQAHAPYVLKEAALLYEAGTDKELDAMIVVTAPVELRMRRVLTRDPQRTEAQVSDIMSRQWSDEEKIARADFTISNDEQQLLIPQVLHLHEQFIRNALS</sequence>
<reference evidence="7 8" key="1">
    <citation type="journal article" date="2007" name="Appl. Environ. Microbiol.">
        <title>Genome sequence of the cellulolytic gliding bacterium Cytophaga hutchinsonii.</title>
        <authorList>
            <person name="Xie G."/>
            <person name="Bruce D.C."/>
            <person name="Challacombe J.F."/>
            <person name="Chertkov O."/>
            <person name="Detter J.C."/>
            <person name="Gilna P."/>
            <person name="Han C.S."/>
            <person name="Lucas S."/>
            <person name="Misra M."/>
            <person name="Myers G.L."/>
            <person name="Richardson P."/>
            <person name="Tapia R."/>
            <person name="Thayer N."/>
            <person name="Thompson L.S."/>
            <person name="Brettin T.S."/>
            <person name="Henrissat B."/>
            <person name="Wilson D.B."/>
            <person name="McBride M.J."/>
        </authorList>
    </citation>
    <scope>NUCLEOTIDE SEQUENCE [LARGE SCALE GENOMIC DNA]</scope>
    <source>
        <strain evidence="8">ATCC 33406 / DSM 1761 / CIP 103989 / NBRC 15051 / NCIMB 9469 / D465</strain>
    </source>
</reference>
<name>A0A6N4STQ3_CYTH3</name>
<evidence type="ECO:0000256" key="1">
    <source>
        <dbReference type="ARBA" id="ARBA00009018"/>
    </source>
</evidence>
<dbReference type="PANTHER" id="PTHR10695:SF46">
    <property type="entry name" value="BIFUNCTIONAL COENZYME A SYNTHASE-RELATED"/>
    <property type="match status" value="1"/>
</dbReference>
<dbReference type="GO" id="GO:0005737">
    <property type="term" value="C:cytoplasm"/>
    <property type="evidence" value="ECO:0007669"/>
    <property type="project" value="UniProtKB-SubCell"/>
</dbReference>
<proteinExistence type="inferred from homology"/>
<dbReference type="NCBIfam" id="TIGR00152">
    <property type="entry name" value="dephospho-CoA kinase"/>
    <property type="match status" value="1"/>
</dbReference>
<keyword evidence="2 5" id="KW-0547">Nucleotide-binding</keyword>